<dbReference type="Gene3D" id="3.20.20.370">
    <property type="entry name" value="Glycoside hydrolase/deacetylase"/>
    <property type="match status" value="1"/>
</dbReference>
<proteinExistence type="inferred from homology"/>
<evidence type="ECO:0000256" key="4">
    <source>
        <dbReference type="ARBA" id="ARBA00032976"/>
    </source>
</evidence>
<comment type="similarity">
    <text evidence="2">Belongs to the polysaccharide deacetylase family.</text>
</comment>
<organism evidence="6 7">
    <name type="scientific">Falsiroseomonas selenitidurans</name>
    <dbReference type="NCBI Taxonomy" id="2716335"/>
    <lineage>
        <taxon>Bacteria</taxon>
        <taxon>Pseudomonadati</taxon>
        <taxon>Pseudomonadota</taxon>
        <taxon>Alphaproteobacteria</taxon>
        <taxon>Acetobacterales</taxon>
        <taxon>Roseomonadaceae</taxon>
        <taxon>Falsiroseomonas</taxon>
    </lineage>
</organism>
<accession>A0ABX1E0D7</accession>
<evidence type="ECO:0000256" key="3">
    <source>
        <dbReference type="ARBA" id="ARBA00020071"/>
    </source>
</evidence>
<evidence type="ECO:0000313" key="7">
    <source>
        <dbReference type="Proteomes" id="UP000787635"/>
    </source>
</evidence>
<evidence type="ECO:0000256" key="2">
    <source>
        <dbReference type="ARBA" id="ARBA00010973"/>
    </source>
</evidence>
<feature type="domain" description="NodB homology" evidence="5">
    <location>
        <begin position="70"/>
        <end position="180"/>
    </location>
</feature>
<evidence type="ECO:0000313" key="6">
    <source>
        <dbReference type="EMBL" id="NKC30609.1"/>
    </source>
</evidence>
<gene>
    <name evidence="6" type="ORF">HEQ75_07020</name>
</gene>
<dbReference type="PANTHER" id="PTHR43123">
    <property type="entry name" value="POLYSACCHARIDE DEACETYLASE-RELATED"/>
    <property type="match status" value="1"/>
</dbReference>
<evidence type="ECO:0000259" key="5">
    <source>
        <dbReference type="Pfam" id="PF01522"/>
    </source>
</evidence>
<sequence>MTRVIPPEDRYPHAPLPFRPRLTWPGGARLAVWVCPNIEHYEFLPAQQGSPRDPWPRTPHPDVLSYSLKDYGNRAGVWRMMECLDAHGIRGSVSFSMSVGDMFPEILDGMLTRDWDVFSHGLYNTRYHWNLPEDAERAEIEASVAAWKRLTGRQLRGWFSPAASNTLVTPDLVAEAGISYLCDFYHDDQPTPICVRGGRLVSIPYTMDLNDAVMIGAGAAEGADFLRAGLDMFETLYAEGATQPRVMCIALHPYIMGRPHRIRFLDALLGHIRRHEGVWFTTGAEMADWYLANHHDAAMRG</sequence>
<dbReference type="EMBL" id="JAAVNE010000008">
    <property type="protein sequence ID" value="NKC30609.1"/>
    <property type="molecule type" value="Genomic_DNA"/>
</dbReference>
<comment type="function">
    <text evidence="1">Is involved in generating a small heat-stable compound (Nod), an acylated oligomer of N-acetylglucosamine, that stimulates mitosis in various plant protoplasts.</text>
</comment>
<reference evidence="6 7" key="1">
    <citation type="submission" date="2020-03" db="EMBL/GenBank/DDBJ databases">
        <title>Roseomonas selenitidurans sp. nov. isolated from urban soil.</title>
        <authorList>
            <person name="Liu H."/>
        </authorList>
    </citation>
    <scope>NUCLEOTIDE SEQUENCE [LARGE SCALE GENOMIC DNA]</scope>
    <source>
        <strain evidence="6 7">BU-1</strain>
    </source>
</reference>
<dbReference type="CDD" id="cd10979">
    <property type="entry name" value="CE4_PuuE_like"/>
    <property type="match status" value="1"/>
</dbReference>
<dbReference type="RefSeq" id="WP_168028661.1">
    <property type="nucleotide sequence ID" value="NZ_JAAVNE010000008.1"/>
</dbReference>
<dbReference type="SUPFAM" id="SSF88713">
    <property type="entry name" value="Glycoside hydrolase/deacetylase"/>
    <property type="match status" value="1"/>
</dbReference>
<dbReference type="InterPro" id="IPR002509">
    <property type="entry name" value="NODB_dom"/>
</dbReference>
<comment type="caution">
    <text evidence="6">The sequence shown here is derived from an EMBL/GenBank/DDBJ whole genome shotgun (WGS) entry which is preliminary data.</text>
</comment>
<name>A0ABX1E0D7_9PROT</name>
<dbReference type="Proteomes" id="UP000787635">
    <property type="component" value="Unassembled WGS sequence"/>
</dbReference>
<protein>
    <recommendedName>
        <fullName evidence="3">Chitooligosaccharide deacetylase</fullName>
    </recommendedName>
    <alternativeName>
        <fullName evidence="4">Nodulation protein B</fullName>
    </alternativeName>
</protein>
<keyword evidence="7" id="KW-1185">Reference proteome</keyword>
<dbReference type="PANTHER" id="PTHR43123:SF4">
    <property type="entry name" value="POLYSACCHARIDE DEACETYLASE"/>
    <property type="match status" value="1"/>
</dbReference>
<dbReference type="Pfam" id="PF01522">
    <property type="entry name" value="Polysacc_deac_1"/>
    <property type="match status" value="1"/>
</dbReference>
<evidence type="ECO:0000256" key="1">
    <source>
        <dbReference type="ARBA" id="ARBA00003236"/>
    </source>
</evidence>
<dbReference type="InterPro" id="IPR011330">
    <property type="entry name" value="Glyco_hydro/deAcase_b/a-brl"/>
</dbReference>